<sequence length="300" mass="30651">MRSVQQRGPVPPTLSTVTAHPTGGPTRGARRQSRRRRGRGCLTGLVVVAGLLGWALVALDGRGGDAASPAPRDMPPGGATAGVRPPGDTRAPAASPRKPGATSGPTARGVPATGSGDFAAAQATGARVGDGGHLLRYEVLVETGTGISPARAAEEIAGILGAPRGWTTKGAASFQLVGSGQPHDLTVRIATAGTADALCWAGIHQDTEGEYNCEVPGGVVVNLKRWVQGSPTFDGPIHDYRALIINHEMGHFLGYGHMGCPGPGRPAPVMMQQIKGLHGCVANAWPYDSAGRFVPGPPAT</sequence>
<dbReference type="InterPro" id="IPR022603">
    <property type="entry name" value="DUF3152"/>
</dbReference>
<keyword evidence="2" id="KW-1133">Transmembrane helix</keyword>
<gene>
    <name evidence="4" type="ORF">SAMN05216267_101091</name>
</gene>
<dbReference type="EMBL" id="FODD01000010">
    <property type="protein sequence ID" value="SEN79494.1"/>
    <property type="molecule type" value="Genomic_DNA"/>
</dbReference>
<feature type="region of interest" description="Disordered" evidence="1">
    <location>
        <begin position="64"/>
        <end position="116"/>
    </location>
</feature>
<evidence type="ECO:0000313" key="4">
    <source>
        <dbReference type="EMBL" id="SEN79494.1"/>
    </source>
</evidence>
<feature type="domain" description="DUF3152" evidence="3">
    <location>
        <begin position="109"/>
        <end position="277"/>
    </location>
</feature>
<evidence type="ECO:0000256" key="1">
    <source>
        <dbReference type="SAM" id="MobiDB-lite"/>
    </source>
</evidence>
<organism evidence="4 5">
    <name type="scientific">Actinacidiphila rubida</name>
    <dbReference type="NCBI Taxonomy" id="310780"/>
    <lineage>
        <taxon>Bacteria</taxon>
        <taxon>Bacillati</taxon>
        <taxon>Actinomycetota</taxon>
        <taxon>Actinomycetes</taxon>
        <taxon>Kitasatosporales</taxon>
        <taxon>Streptomycetaceae</taxon>
        <taxon>Actinacidiphila</taxon>
    </lineage>
</organism>
<name>A0A1H8JFA7_9ACTN</name>
<feature type="region of interest" description="Disordered" evidence="1">
    <location>
        <begin position="1"/>
        <end position="37"/>
    </location>
</feature>
<keyword evidence="2" id="KW-0472">Membrane</keyword>
<dbReference type="STRING" id="310780.SAMN05216267_101091"/>
<dbReference type="Proteomes" id="UP000181951">
    <property type="component" value="Unassembled WGS sequence"/>
</dbReference>
<feature type="compositionally biased region" description="Basic residues" evidence="1">
    <location>
        <begin position="28"/>
        <end position="37"/>
    </location>
</feature>
<evidence type="ECO:0000256" key="2">
    <source>
        <dbReference type="SAM" id="Phobius"/>
    </source>
</evidence>
<feature type="transmembrane region" description="Helical" evidence="2">
    <location>
        <begin position="40"/>
        <end position="59"/>
    </location>
</feature>
<keyword evidence="5" id="KW-1185">Reference proteome</keyword>
<evidence type="ECO:0000313" key="5">
    <source>
        <dbReference type="Proteomes" id="UP000181951"/>
    </source>
</evidence>
<dbReference type="OrthoDB" id="9779865at2"/>
<dbReference type="Pfam" id="PF11350">
    <property type="entry name" value="DUF3152"/>
    <property type="match status" value="1"/>
</dbReference>
<protein>
    <recommendedName>
        <fullName evidence="3">DUF3152 domain-containing protein</fullName>
    </recommendedName>
</protein>
<dbReference type="SUPFAM" id="SSF55486">
    <property type="entry name" value="Metalloproteases ('zincins'), catalytic domain"/>
    <property type="match status" value="1"/>
</dbReference>
<accession>A0A1H8JFA7</accession>
<proteinExistence type="predicted"/>
<dbReference type="AlphaFoldDB" id="A0A1H8JFA7"/>
<keyword evidence="2" id="KW-0812">Transmembrane</keyword>
<evidence type="ECO:0000259" key="3">
    <source>
        <dbReference type="Pfam" id="PF11350"/>
    </source>
</evidence>
<reference evidence="4 5" key="1">
    <citation type="submission" date="2016-10" db="EMBL/GenBank/DDBJ databases">
        <authorList>
            <person name="de Groot N.N."/>
        </authorList>
    </citation>
    <scope>NUCLEOTIDE SEQUENCE [LARGE SCALE GENOMIC DNA]</scope>
    <source>
        <strain evidence="4 5">CGMCC 4.2026</strain>
    </source>
</reference>